<protein>
    <submittedName>
        <fullName evidence="1">Zinc finger hit domain-containing protein</fullName>
    </submittedName>
</protein>
<accession>A0AAV7ZWP0</accession>
<gene>
    <name evidence="1" type="ORF">M0812_10193</name>
</gene>
<comment type="caution">
    <text evidence="1">The sequence shown here is derived from an EMBL/GenBank/DDBJ whole genome shotgun (WGS) entry which is preliminary data.</text>
</comment>
<sequence length="147" mass="17695">MLFGLYSNTRKTIRILCSLRVDCSIACFKKHQEKLCKERQELNLKKKQQEKEELLLIEKSQKQKQKQVSFSDTDEEYEPVPSEIFTKLKQSEKIQNYLRDERLQKIINDIIKEPKTSQQDQKLKQKLESDPDFKLFYSTLFQMIEEK</sequence>
<dbReference type="EMBL" id="JANTQA010000023">
    <property type="protein sequence ID" value="KAJ3444340.1"/>
    <property type="molecule type" value="Genomic_DNA"/>
</dbReference>
<name>A0AAV7ZWP0_9EUKA</name>
<organism evidence="1 2">
    <name type="scientific">Anaeramoeba flamelloides</name>
    <dbReference type="NCBI Taxonomy" id="1746091"/>
    <lineage>
        <taxon>Eukaryota</taxon>
        <taxon>Metamonada</taxon>
        <taxon>Anaeramoebidae</taxon>
        <taxon>Anaeramoeba</taxon>
    </lineage>
</organism>
<evidence type="ECO:0000313" key="2">
    <source>
        <dbReference type="Proteomes" id="UP001146793"/>
    </source>
</evidence>
<evidence type="ECO:0000313" key="1">
    <source>
        <dbReference type="EMBL" id="KAJ3444340.1"/>
    </source>
</evidence>
<dbReference type="Proteomes" id="UP001146793">
    <property type="component" value="Unassembled WGS sequence"/>
</dbReference>
<proteinExistence type="predicted"/>
<reference evidence="1" key="1">
    <citation type="submission" date="2022-08" db="EMBL/GenBank/DDBJ databases">
        <title>Novel sulphate-reducing endosymbionts in the free-living metamonad Anaeramoeba.</title>
        <authorList>
            <person name="Jerlstrom-Hultqvist J."/>
            <person name="Cepicka I."/>
            <person name="Gallot-Lavallee L."/>
            <person name="Salas-Leiva D."/>
            <person name="Curtis B.A."/>
            <person name="Zahonova K."/>
            <person name="Pipaliya S."/>
            <person name="Dacks J."/>
            <person name="Roger A.J."/>
        </authorList>
    </citation>
    <scope>NUCLEOTIDE SEQUENCE</scope>
    <source>
        <strain evidence="1">Busselton2</strain>
    </source>
</reference>
<dbReference type="AlphaFoldDB" id="A0AAV7ZWP0"/>